<name>A0ABT8W5V6_9FLAO</name>
<evidence type="ECO:0000259" key="1">
    <source>
        <dbReference type="Pfam" id="PF23237"/>
    </source>
</evidence>
<dbReference type="RefSeq" id="WP_303276173.1">
    <property type="nucleotide sequence ID" value="NZ_JAUOEK010000031.1"/>
</dbReference>
<dbReference type="EMBL" id="JAUOEK010000031">
    <property type="protein sequence ID" value="MDO5968491.1"/>
    <property type="molecule type" value="Genomic_DNA"/>
</dbReference>
<sequence length="153" mass="15882">LPTASNPANITVPGGPAPAPDVTVVTDEADNCTAVNDIVVTHVSDVSDNGNCPETITRTYSVTDECGNSINVTQTIFITDPILPTASNPADINVQCIDDVPAVDITVVTDEADNQGTPVVAHVSDVSDGNSCPETITRTYSVTDICNNQILVT</sequence>
<dbReference type="Pfam" id="PF23237">
    <property type="entry name" value="HYR_4C"/>
    <property type="match status" value="1"/>
</dbReference>
<feature type="domain" description="HYR-like" evidence="1">
    <location>
        <begin position="85"/>
        <end position="149"/>
    </location>
</feature>
<dbReference type="InterPro" id="IPR057078">
    <property type="entry name" value="HYR-4C"/>
</dbReference>
<proteinExistence type="predicted"/>
<evidence type="ECO:0000313" key="2">
    <source>
        <dbReference type="EMBL" id="MDO5968491.1"/>
    </source>
</evidence>
<protein>
    <recommendedName>
        <fullName evidence="1">HYR-like domain-containing protein</fullName>
    </recommendedName>
</protein>
<accession>A0ABT8W5V6</accession>
<comment type="caution">
    <text evidence="2">The sequence shown here is derived from an EMBL/GenBank/DDBJ whole genome shotgun (WGS) entry which is preliminary data.</text>
</comment>
<dbReference type="Proteomes" id="UP001176883">
    <property type="component" value="Unassembled WGS sequence"/>
</dbReference>
<evidence type="ECO:0000313" key="3">
    <source>
        <dbReference type="Proteomes" id="UP001176883"/>
    </source>
</evidence>
<keyword evidence="3" id="KW-1185">Reference proteome</keyword>
<dbReference type="InterPro" id="IPR013783">
    <property type="entry name" value="Ig-like_fold"/>
</dbReference>
<gene>
    <name evidence="2" type="ORF">Q4Q35_01605</name>
</gene>
<reference evidence="2" key="1">
    <citation type="submission" date="2023-07" db="EMBL/GenBank/DDBJ databases">
        <title>Two novel species in the genus Flavivirga.</title>
        <authorList>
            <person name="Kwon K."/>
        </authorList>
    </citation>
    <scope>NUCLEOTIDE SEQUENCE</scope>
    <source>
        <strain evidence="2">KCTC 52353</strain>
    </source>
</reference>
<organism evidence="2 3">
    <name type="scientific">Flavivirga aquimarina</name>
    <dbReference type="NCBI Taxonomy" id="2027862"/>
    <lineage>
        <taxon>Bacteria</taxon>
        <taxon>Pseudomonadati</taxon>
        <taxon>Bacteroidota</taxon>
        <taxon>Flavobacteriia</taxon>
        <taxon>Flavobacteriales</taxon>
        <taxon>Flavobacteriaceae</taxon>
        <taxon>Flavivirga</taxon>
    </lineage>
</organism>
<dbReference type="Gene3D" id="2.60.40.10">
    <property type="entry name" value="Immunoglobulins"/>
    <property type="match status" value="1"/>
</dbReference>
<feature type="non-terminal residue" evidence="2">
    <location>
        <position position="1"/>
    </location>
</feature>
<feature type="non-terminal residue" evidence="2">
    <location>
        <position position="153"/>
    </location>
</feature>